<evidence type="ECO:0000313" key="2">
    <source>
        <dbReference type="EMBL" id="OAG06451.1"/>
    </source>
</evidence>
<protein>
    <submittedName>
        <fullName evidence="2">Uncharacterized protein</fullName>
    </submittedName>
</protein>
<feature type="region of interest" description="Disordered" evidence="1">
    <location>
        <begin position="101"/>
        <end position="133"/>
    </location>
</feature>
<dbReference type="AlphaFoldDB" id="A0A177CGU7"/>
<organism evidence="2 3">
    <name type="scientific">Paraphaeosphaeria sporulosa</name>
    <dbReference type="NCBI Taxonomy" id="1460663"/>
    <lineage>
        <taxon>Eukaryota</taxon>
        <taxon>Fungi</taxon>
        <taxon>Dikarya</taxon>
        <taxon>Ascomycota</taxon>
        <taxon>Pezizomycotina</taxon>
        <taxon>Dothideomycetes</taxon>
        <taxon>Pleosporomycetidae</taxon>
        <taxon>Pleosporales</taxon>
        <taxon>Massarineae</taxon>
        <taxon>Didymosphaeriaceae</taxon>
        <taxon>Paraphaeosphaeria</taxon>
    </lineage>
</organism>
<dbReference type="Proteomes" id="UP000077069">
    <property type="component" value="Unassembled WGS sequence"/>
</dbReference>
<dbReference type="EMBL" id="KV441552">
    <property type="protein sequence ID" value="OAG06451.1"/>
    <property type="molecule type" value="Genomic_DNA"/>
</dbReference>
<keyword evidence="3" id="KW-1185">Reference proteome</keyword>
<reference evidence="2 3" key="1">
    <citation type="submission" date="2016-05" db="EMBL/GenBank/DDBJ databases">
        <title>Comparative analysis of secretome profiles of manganese(II)-oxidizing ascomycete fungi.</title>
        <authorList>
            <consortium name="DOE Joint Genome Institute"/>
            <person name="Zeiner C.A."/>
            <person name="Purvine S.O."/>
            <person name="Zink E.M."/>
            <person name="Wu S."/>
            <person name="Pasa-Tolic L."/>
            <person name="Chaput D.L."/>
            <person name="Haridas S."/>
            <person name="Grigoriev I.V."/>
            <person name="Santelli C.M."/>
            <person name="Hansel C.M."/>
        </authorList>
    </citation>
    <scope>NUCLEOTIDE SEQUENCE [LARGE SCALE GENOMIC DNA]</scope>
    <source>
        <strain evidence="2 3">AP3s5-JAC2a</strain>
    </source>
</reference>
<sequence>MLTEAQAARFNAARNECLSKKDEDDARVEVWRQKSGHYDCRVPNGKHAAMLMRKTSSKFHHSFTTSLLQLSVSFYTMHFISWKKSTNMSLVNRIRGPKFIGHQSRSSPYRKTSSNCPILPNITTPRDKMNKSRHSTWKIRRSQSHMMPSPDHINWEDVAVAGSYEGLY</sequence>
<gene>
    <name evidence="2" type="ORF">CC84DRAFT_765133</name>
</gene>
<dbReference type="RefSeq" id="XP_018036816.1">
    <property type="nucleotide sequence ID" value="XM_018187361.1"/>
</dbReference>
<accession>A0A177CGU7</accession>
<evidence type="ECO:0000313" key="3">
    <source>
        <dbReference type="Proteomes" id="UP000077069"/>
    </source>
</evidence>
<dbReference type="InParanoid" id="A0A177CGU7"/>
<feature type="compositionally biased region" description="Polar residues" evidence="1">
    <location>
        <begin position="103"/>
        <end position="124"/>
    </location>
</feature>
<name>A0A177CGU7_9PLEO</name>
<dbReference type="GeneID" id="28770847"/>
<proteinExistence type="predicted"/>
<evidence type="ECO:0000256" key="1">
    <source>
        <dbReference type="SAM" id="MobiDB-lite"/>
    </source>
</evidence>